<dbReference type="PANTHER" id="PTHR43658:SF8">
    <property type="entry name" value="17-BETA-HYDROXYSTEROID DEHYDROGENASE 14-RELATED"/>
    <property type="match status" value="1"/>
</dbReference>
<dbReference type="Pfam" id="PF00106">
    <property type="entry name" value="adh_short"/>
    <property type="match status" value="1"/>
</dbReference>
<dbReference type="PRINTS" id="PR00081">
    <property type="entry name" value="GDHRDH"/>
</dbReference>
<evidence type="ECO:0000313" key="3">
    <source>
        <dbReference type="Proteomes" id="UP000199546"/>
    </source>
</evidence>
<dbReference type="RefSeq" id="WP_093581377.1">
    <property type="nucleotide sequence ID" value="NZ_FPBA01000014.1"/>
</dbReference>
<dbReference type="InterPro" id="IPR036291">
    <property type="entry name" value="NAD(P)-bd_dom_sf"/>
</dbReference>
<dbReference type="AlphaFoldDB" id="A0A1I7BHV7"/>
<dbReference type="InterPro" id="IPR002347">
    <property type="entry name" value="SDR_fam"/>
</dbReference>
<reference evidence="3" key="1">
    <citation type="submission" date="2016-10" db="EMBL/GenBank/DDBJ databases">
        <authorList>
            <person name="Varghese N."/>
            <person name="Submissions S."/>
        </authorList>
    </citation>
    <scope>NUCLEOTIDE SEQUENCE [LARGE SCALE GENOMIC DNA]</scope>
    <source>
        <strain evidence="3">DSM 46136</strain>
    </source>
</reference>
<dbReference type="Gene3D" id="3.40.50.720">
    <property type="entry name" value="NAD(P)-binding Rossmann-like Domain"/>
    <property type="match status" value="1"/>
</dbReference>
<dbReference type="GO" id="GO:0016491">
    <property type="term" value="F:oxidoreductase activity"/>
    <property type="evidence" value="ECO:0007669"/>
    <property type="project" value="UniProtKB-KW"/>
</dbReference>
<organism evidence="2 3">
    <name type="scientific">Geodermatophilus amargosae</name>
    <dbReference type="NCBI Taxonomy" id="1296565"/>
    <lineage>
        <taxon>Bacteria</taxon>
        <taxon>Bacillati</taxon>
        <taxon>Actinomycetota</taxon>
        <taxon>Actinomycetes</taxon>
        <taxon>Geodermatophilales</taxon>
        <taxon>Geodermatophilaceae</taxon>
        <taxon>Geodermatophilus</taxon>
    </lineage>
</organism>
<dbReference type="PANTHER" id="PTHR43658">
    <property type="entry name" value="SHORT-CHAIN DEHYDROGENASE/REDUCTASE"/>
    <property type="match status" value="1"/>
</dbReference>
<keyword evidence="3" id="KW-1185">Reference proteome</keyword>
<sequence length="109" mass="10870">MQITNRVAVVTGAGGGLGPATARRLIAAGGRVALPDAKTESLEKAQAELGDRALSISVDVTDASAVEAAVDTTVTAFGAVHVCVNGAGIAPAAKVVSRGRPCWGRTSCR</sequence>
<gene>
    <name evidence="2" type="ORF">SAMN05660657_03587</name>
</gene>
<dbReference type="STRING" id="1296565.SAMN05660657_03587"/>
<keyword evidence="1" id="KW-0560">Oxidoreductase</keyword>
<name>A0A1I7BHV7_9ACTN</name>
<accession>A0A1I7BHV7</accession>
<protein>
    <submittedName>
        <fullName evidence="2">Short chain dehydrogenase</fullName>
    </submittedName>
</protein>
<dbReference type="SUPFAM" id="SSF51735">
    <property type="entry name" value="NAD(P)-binding Rossmann-fold domains"/>
    <property type="match status" value="1"/>
</dbReference>
<proteinExistence type="predicted"/>
<evidence type="ECO:0000313" key="2">
    <source>
        <dbReference type="EMBL" id="SFT86770.1"/>
    </source>
</evidence>
<dbReference type="EMBL" id="FPBA01000014">
    <property type="protein sequence ID" value="SFT86770.1"/>
    <property type="molecule type" value="Genomic_DNA"/>
</dbReference>
<dbReference type="Proteomes" id="UP000199546">
    <property type="component" value="Unassembled WGS sequence"/>
</dbReference>
<evidence type="ECO:0000256" key="1">
    <source>
        <dbReference type="ARBA" id="ARBA00023002"/>
    </source>
</evidence>